<dbReference type="Proteomes" id="UP000001739">
    <property type="component" value="Chromosome 1"/>
</dbReference>
<protein>
    <recommendedName>
        <fullName evidence="4">Lipoprotein</fullName>
    </recommendedName>
</protein>
<proteinExistence type="predicted"/>
<reference evidence="2 3" key="1">
    <citation type="journal article" date="2011" name="J. Bacteriol.">
        <title>Complete genome sequence of the plant growth-promoting endophyte Burkholderia phytofirmans strain PsJN.</title>
        <authorList>
            <person name="Weilharter A."/>
            <person name="Mitter B."/>
            <person name="Shin M.V."/>
            <person name="Chain P.S."/>
            <person name="Nowak J."/>
            <person name="Sessitsch A."/>
        </authorList>
    </citation>
    <scope>NUCLEOTIDE SEQUENCE [LARGE SCALE GENOMIC DNA]</scope>
    <source>
        <strain evidence="3">DSM 17436 / LMG 22146 / PsJN</strain>
    </source>
</reference>
<dbReference type="AlphaFoldDB" id="B2T044"/>
<sequence length="54" mass="5764">MSRSTVAILIVQLVMLMNGCSDSLPKLVLPDGSHRVPVNRVQPVPPSDGGSHEQ</sequence>
<evidence type="ECO:0000313" key="2">
    <source>
        <dbReference type="EMBL" id="ACD14605.1"/>
    </source>
</evidence>
<dbReference type="STRING" id="398527.Bphyt_0166"/>
<gene>
    <name evidence="2" type="ordered locus">Bphyt_0166</name>
</gene>
<dbReference type="EMBL" id="CP001052">
    <property type="protein sequence ID" value="ACD14605.1"/>
    <property type="molecule type" value="Genomic_DNA"/>
</dbReference>
<evidence type="ECO:0000313" key="3">
    <source>
        <dbReference type="Proteomes" id="UP000001739"/>
    </source>
</evidence>
<evidence type="ECO:0000256" key="1">
    <source>
        <dbReference type="SAM" id="MobiDB-lite"/>
    </source>
</evidence>
<evidence type="ECO:0008006" key="4">
    <source>
        <dbReference type="Google" id="ProtNLM"/>
    </source>
</evidence>
<accession>B2T044</accession>
<dbReference type="KEGG" id="bpy:Bphyt_0166"/>
<feature type="region of interest" description="Disordered" evidence="1">
    <location>
        <begin position="34"/>
        <end position="54"/>
    </location>
</feature>
<dbReference type="HOGENOM" id="CLU_3041243_0_0_4"/>
<name>B2T044_PARPJ</name>
<organism evidence="2 3">
    <name type="scientific">Paraburkholderia phytofirmans (strain DSM 17436 / LMG 22146 / PsJN)</name>
    <name type="common">Burkholderia phytofirmans</name>
    <dbReference type="NCBI Taxonomy" id="398527"/>
    <lineage>
        <taxon>Bacteria</taxon>
        <taxon>Pseudomonadati</taxon>
        <taxon>Pseudomonadota</taxon>
        <taxon>Betaproteobacteria</taxon>
        <taxon>Burkholderiales</taxon>
        <taxon>Burkholderiaceae</taxon>
        <taxon>Paraburkholderia</taxon>
    </lineage>
</organism>